<dbReference type="PANTHER" id="PTHR35152:SF1">
    <property type="entry name" value="DOMAIN SIGNALLING PROTEIN, PUTATIVE (AFU_ORTHOLOGUE AFUA_5G11310)-RELATED"/>
    <property type="match status" value="1"/>
</dbReference>
<keyword evidence="1" id="KW-0472">Membrane</keyword>
<dbReference type="PANTHER" id="PTHR35152">
    <property type="entry name" value="DOMAIN SIGNALLING PROTEIN, PUTATIVE (AFU_ORTHOLOGUE AFUA_5G11310)-RELATED"/>
    <property type="match status" value="1"/>
</dbReference>
<feature type="transmembrane region" description="Helical" evidence="1">
    <location>
        <begin position="220"/>
        <end position="245"/>
    </location>
</feature>
<feature type="transmembrane region" description="Helical" evidence="1">
    <location>
        <begin position="116"/>
        <end position="134"/>
    </location>
</feature>
<feature type="transmembrane region" description="Helical" evidence="1">
    <location>
        <begin position="50"/>
        <end position="75"/>
    </location>
</feature>
<protein>
    <submittedName>
        <fullName evidence="3">MHYT domain-containing protein</fullName>
    </submittedName>
</protein>
<sequence>MSHELHHFAMGTWVFFLAYLTSVVGSFVGLTCARRAATAHTGSNRSRWTFMAALSIGGVAIWLMHFIGMMGFAVPGSSVRYGLGLTIFSVVLAVGATWFGLWLLDADVPWMRSVSPTSRLGIGGVIMGFAVAGMHYNGMAAVRIQGSLDQGTTFVLYSILIGVVASITALWLSRNAEHWLVRIPAALVMGCAVVSLHYTGMAGIDVTVDPAAPSPAGMTVMSLLFPGFIVGVGVLAVPVLALMATPTSEELRREREVAAWVGAAADRDERQA</sequence>
<keyword evidence="1" id="KW-0812">Transmembrane</keyword>
<dbReference type="PROSITE" id="PS50924">
    <property type="entry name" value="MHYT"/>
    <property type="match status" value="1"/>
</dbReference>
<reference evidence="3 4" key="1">
    <citation type="submission" date="2023-08" db="EMBL/GenBank/DDBJ databases">
        <authorList>
            <person name="Girao M."/>
            <person name="Carvalho M.F."/>
        </authorList>
    </citation>
    <scope>NUCLEOTIDE SEQUENCE [LARGE SCALE GENOMIC DNA]</scope>
    <source>
        <strain evidence="3 4">CC-R104</strain>
    </source>
</reference>
<feature type="transmembrane region" description="Helical" evidence="1">
    <location>
        <begin position="12"/>
        <end position="30"/>
    </location>
</feature>
<evidence type="ECO:0000313" key="4">
    <source>
        <dbReference type="Proteomes" id="UP001331936"/>
    </source>
</evidence>
<dbReference type="RefSeq" id="WP_330151189.1">
    <property type="nucleotide sequence ID" value="NZ_JAUZMZ010000023.1"/>
</dbReference>
<gene>
    <name evidence="3" type="ORF">Q8814_06435</name>
</gene>
<feature type="transmembrane region" description="Helical" evidence="1">
    <location>
        <begin position="179"/>
        <end position="200"/>
    </location>
</feature>
<organism evidence="3 4">
    <name type="scientific">Rhodococcus chondri</name>
    <dbReference type="NCBI Taxonomy" id="3065941"/>
    <lineage>
        <taxon>Bacteria</taxon>
        <taxon>Bacillati</taxon>
        <taxon>Actinomycetota</taxon>
        <taxon>Actinomycetes</taxon>
        <taxon>Mycobacteriales</taxon>
        <taxon>Nocardiaceae</taxon>
        <taxon>Rhodococcus</taxon>
    </lineage>
</organism>
<dbReference type="Pfam" id="PF03707">
    <property type="entry name" value="MHYT"/>
    <property type="match status" value="3"/>
</dbReference>
<dbReference type="Proteomes" id="UP001331936">
    <property type="component" value="Unassembled WGS sequence"/>
</dbReference>
<keyword evidence="4" id="KW-1185">Reference proteome</keyword>
<evidence type="ECO:0000313" key="3">
    <source>
        <dbReference type="EMBL" id="MEE2031755.1"/>
    </source>
</evidence>
<dbReference type="InterPro" id="IPR005330">
    <property type="entry name" value="MHYT_dom"/>
</dbReference>
<accession>A0ABU7JNZ9</accession>
<name>A0ABU7JNZ9_9NOCA</name>
<feature type="transmembrane region" description="Helical" evidence="1">
    <location>
        <begin position="81"/>
        <end position="104"/>
    </location>
</feature>
<evidence type="ECO:0000259" key="2">
    <source>
        <dbReference type="PROSITE" id="PS50924"/>
    </source>
</evidence>
<proteinExistence type="predicted"/>
<comment type="caution">
    <text evidence="3">The sequence shown here is derived from an EMBL/GenBank/DDBJ whole genome shotgun (WGS) entry which is preliminary data.</text>
</comment>
<evidence type="ECO:0000256" key="1">
    <source>
        <dbReference type="PROSITE-ProRule" id="PRU00244"/>
    </source>
</evidence>
<dbReference type="EMBL" id="JAUZMZ010000023">
    <property type="protein sequence ID" value="MEE2031755.1"/>
    <property type="molecule type" value="Genomic_DNA"/>
</dbReference>
<feature type="domain" description="MHYT" evidence="2">
    <location>
        <begin position="10"/>
        <end position="207"/>
    </location>
</feature>
<keyword evidence="1" id="KW-1133">Transmembrane helix</keyword>
<feature type="transmembrane region" description="Helical" evidence="1">
    <location>
        <begin position="154"/>
        <end position="172"/>
    </location>
</feature>